<keyword evidence="5" id="KW-0539">Nucleus</keyword>
<evidence type="ECO:0000256" key="2">
    <source>
        <dbReference type="ARBA" id="ARBA00023015"/>
    </source>
</evidence>
<evidence type="ECO:0008006" key="8">
    <source>
        <dbReference type="Google" id="ProtNLM"/>
    </source>
</evidence>
<dbReference type="GO" id="GO:0003677">
    <property type="term" value="F:DNA binding"/>
    <property type="evidence" value="ECO:0007669"/>
    <property type="project" value="UniProtKB-KW"/>
</dbReference>
<evidence type="ECO:0000256" key="5">
    <source>
        <dbReference type="ARBA" id="ARBA00023242"/>
    </source>
</evidence>
<name>A0AAN7IWR1_QUERU</name>
<sequence>MKKKKMKTDMSLLENMGIHDMEGRYSIAPNWTPFDALVEVSFVARKKLRKFHRLSQEKSLKKPISVEEEIPTVVTVPDRNKQSRFGDQYDDVDQDCRFELETKKNKPILVEQGKAFMITTSAVPVSKRARLGDQDEWCLETQRKKQSWKPRLPIKRFKTAIPPGPNPPPDLPQEFKEVIKKMGGRDELLVIQKKLFKTDITENNNRFSIPLRQIVRTDFLNEEEKEKLRAGQNILVQFIDPMLKIGHINHIVLVQWDMPKDTGNTSSTYALRSTWNKVRESNGLKIDDIVQLWSFRVDKEARDDASSSNTNKGRLCFALVLVQKAKDEQSMS</sequence>
<evidence type="ECO:0000256" key="3">
    <source>
        <dbReference type="ARBA" id="ARBA00023125"/>
    </source>
</evidence>
<evidence type="ECO:0000313" key="6">
    <source>
        <dbReference type="EMBL" id="KAK4597038.1"/>
    </source>
</evidence>
<dbReference type="Proteomes" id="UP001324115">
    <property type="component" value="Unassembled WGS sequence"/>
</dbReference>
<reference evidence="6 7" key="1">
    <citation type="journal article" date="2023" name="G3 (Bethesda)">
        <title>A haplotype-resolved chromosome-scale genome for Quercus rubra L. provides insights into the genetics of adaptive traits for red oak species.</title>
        <authorList>
            <person name="Kapoor B."/>
            <person name="Jenkins J."/>
            <person name="Schmutz J."/>
            <person name="Zhebentyayeva T."/>
            <person name="Kuelheim C."/>
            <person name="Coggeshall M."/>
            <person name="Heim C."/>
            <person name="Lasky J.R."/>
            <person name="Leites L."/>
            <person name="Islam-Faridi N."/>
            <person name="Romero-Severson J."/>
            <person name="DeLeo V.L."/>
            <person name="Lucas S.M."/>
            <person name="Lazic D."/>
            <person name="Gailing O."/>
            <person name="Carlson J."/>
            <person name="Staton M."/>
        </authorList>
    </citation>
    <scope>NUCLEOTIDE SEQUENCE [LARGE SCALE GENOMIC DNA]</scope>
    <source>
        <strain evidence="6">Pseudo-F2</strain>
    </source>
</reference>
<dbReference type="AlphaFoldDB" id="A0AAN7IWR1"/>
<dbReference type="GO" id="GO:0005634">
    <property type="term" value="C:nucleus"/>
    <property type="evidence" value="ECO:0007669"/>
    <property type="project" value="UniProtKB-SubCell"/>
</dbReference>
<dbReference type="InterPro" id="IPR005508">
    <property type="entry name" value="At2g31720-like"/>
</dbReference>
<comment type="subcellular location">
    <subcellularLocation>
        <location evidence="1">Nucleus</location>
    </subcellularLocation>
</comment>
<dbReference type="EMBL" id="JAXUIC010000003">
    <property type="protein sequence ID" value="KAK4597038.1"/>
    <property type="molecule type" value="Genomic_DNA"/>
</dbReference>
<dbReference type="Pfam" id="PF03754">
    <property type="entry name" value="At2g31720-like"/>
    <property type="match status" value="1"/>
</dbReference>
<proteinExistence type="predicted"/>
<dbReference type="SUPFAM" id="SSF101936">
    <property type="entry name" value="DNA-binding pseudobarrel domain"/>
    <property type="match status" value="1"/>
</dbReference>
<dbReference type="InterPro" id="IPR015300">
    <property type="entry name" value="DNA-bd_pseudobarrel_sf"/>
</dbReference>
<keyword evidence="2" id="KW-0805">Transcription regulation</keyword>
<dbReference type="PANTHER" id="PTHR31541:SF25">
    <property type="entry name" value="GAMMA-GLIADIN B"/>
    <property type="match status" value="1"/>
</dbReference>
<keyword evidence="7" id="KW-1185">Reference proteome</keyword>
<gene>
    <name evidence="6" type="ORF">RGQ29_014877</name>
</gene>
<evidence type="ECO:0000256" key="1">
    <source>
        <dbReference type="ARBA" id="ARBA00004123"/>
    </source>
</evidence>
<evidence type="ECO:0000313" key="7">
    <source>
        <dbReference type="Proteomes" id="UP001324115"/>
    </source>
</evidence>
<keyword evidence="4" id="KW-0804">Transcription</keyword>
<dbReference type="Gene3D" id="2.40.330.10">
    <property type="entry name" value="DNA-binding pseudobarrel domain"/>
    <property type="match status" value="1"/>
</dbReference>
<keyword evidence="3" id="KW-0238">DNA-binding</keyword>
<dbReference type="PANTHER" id="PTHR31541">
    <property type="entry name" value="B3 DOMAIN PLANT PROTEIN-RELATED"/>
    <property type="match status" value="1"/>
</dbReference>
<organism evidence="6 7">
    <name type="scientific">Quercus rubra</name>
    <name type="common">Northern red oak</name>
    <name type="synonym">Quercus borealis</name>
    <dbReference type="NCBI Taxonomy" id="3512"/>
    <lineage>
        <taxon>Eukaryota</taxon>
        <taxon>Viridiplantae</taxon>
        <taxon>Streptophyta</taxon>
        <taxon>Embryophyta</taxon>
        <taxon>Tracheophyta</taxon>
        <taxon>Spermatophyta</taxon>
        <taxon>Magnoliopsida</taxon>
        <taxon>eudicotyledons</taxon>
        <taxon>Gunneridae</taxon>
        <taxon>Pentapetalae</taxon>
        <taxon>rosids</taxon>
        <taxon>fabids</taxon>
        <taxon>Fagales</taxon>
        <taxon>Fagaceae</taxon>
        <taxon>Quercus</taxon>
    </lineage>
</organism>
<protein>
    <recommendedName>
        <fullName evidence="8">B3 domain-containing protein</fullName>
    </recommendedName>
</protein>
<evidence type="ECO:0000256" key="4">
    <source>
        <dbReference type="ARBA" id="ARBA00023163"/>
    </source>
</evidence>
<accession>A0AAN7IWR1</accession>
<comment type="caution">
    <text evidence="6">The sequence shown here is derived from an EMBL/GenBank/DDBJ whole genome shotgun (WGS) entry which is preliminary data.</text>
</comment>